<name>A0ABX2ZWF1_9BACI</name>
<evidence type="ECO:0000313" key="2">
    <source>
        <dbReference type="Proteomes" id="UP000094580"/>
    </source>
</evidence>
<organism evidence="1 2">
    <name type="scientific">Gottfriedia luciferensis</name>
    <dbReference type="NCBI Taxonomy" id="178774"/>
    <lineage>
        <taxon>Bacteria</taxon>
        <taxon>Bacillati</taxon>
        <taxon>Bacillota</taxon>
        <taxon>Bacilli</taxon>
        <taxon>Bacillales</taxon>
        <taxon>Bacillaceae</taxon>
        <taxon>Gottfriedia</taxon>
    </lineage>
</organism>
<accession>A0ABX2ZWF1</accession>
<evidence type="ECO:0008006" key="3">
    <source>
        <dbReference type="Google" id="ProtNLM"/>
    </source>
</evidence>
<gene>
    <name evidence="1" type="ORF">BED47_00625</name>
</gene>
<comment type="caution">
    <text evidence="1">The sequence shown here is derived from an EMBL/GenBank/DDBJ whole genome shotgun (WGS) entry which is preliminary data.</text>
</comment>
<dbReference type="Proteomes" id="UP000094580">
    <property type="component" value="Unassembled WGS sequence"/>
</dbReference>
<sequence length="142" mass="16222">MQHPSVSYNQGYQYDPNYYGMVQNQYPYMQTYPSQFGNQTNYLSSPQNHQYSMQPQHAQMLQQGPFTTPPMFAPSTPYPTQPKKLNQQNNNGQSFQFSSILNQFKNGSGSYDVPKMMSTAGQMMNTMNQVGGLFKQIGVLFK</sequence>
<proteinExistence type="predicted"/>
<dbReference type="InterPro" id="IPR025555">
    <property type="entry name" value="YppG"/>
</dbReference>
<dbReference type="EMBL" id="MDKC01000001">
    <property type="protein sequence ID" value="ODG94071.1"/>
    <property type="molecule type" value="Genomic_DNA"/>
</dbReference>
<keyword evidence="2" id="KW-1185">Reference proteome</keyword>
<dbReference type="Pfam" id="PF14179">
    <property type="entry name" value="YppG"/>
    <property type="match status" value="1"/>
</dbReference>
<reference evidence="1 2" key="1">
    <citation type="submission" date="2016-07" db="EMBL/GenBank/DDBJ databases">
        <authorList>
            <person name="Townsley L."/>
            <person name="Shank E.A."/>
        </authorList>
    </citation>
    <scope>NUCLEOTIDE SEQUENCE [LARGE SCALE GENOMIC DNA]</scope>
    <source>
        <strain evidence="1 2">CH01</strain>
    </source>
</reference>
<evidence type="ECO:0000313" key="1">
    <source>
        <dbReference type="EMBL" id="ODG94071.1"/>
    </source>
</evidence>
<protein>
    <recommendedName>
        <fullName evidence="3">Spore coat protein</fullName>
    </recommendedName>
</protein>